<keyword evidence="5" id="KW-1185">Reference proteome</keyword>
<keyword evidence="2" id="KW-0677">Repeat</keyword>
<organism evidence="4 5">
    <name type="scientific">Perilla frutescens var. hirtella</name>
    <name type="common">Perilla citriodora</name>
    <name type="synonym">Perilla setoyensis</name>
    <dbReference type="NCBI Taxonomy" id="608512"/>
    <lineage>
        <taxon>Eukaryota</taxon>
        <taxon>Viridiplantae</taxon>
        <taxon>Streptophyta</taxon>
        <taxon>Embryophyta</taxon>
        <taxon>Tracheophyta</taxon>
        <taxon>Spermatophyta</taxon>
        <taxon>Magnoliopsida</taxon>
        <taxon>eudicotyledons</taxon>
        <taxon>Gunneridae</taxon>
        <taxon>Pentapetalae</taxon>
        <taxon>asterids</taxon>
        <taxon>lamiids</taxon>
        <taxon>Lamiales</taxon>
        <taxon>Lamiaceae</taxon>
        <taxon>Nepetoideae</taxon>
        <taxon>Elsholtzieae</taxon>
        <taxon>Perilla</taxon>
    </lineage>
</organism>
<dbReference type="GO" id="GO:0005739">
    <property type="term" value="C:mitochondrion"/>
    <property type="evidence" value="ECO:0007669"/>
    <property type="project" value="TreeGrafter"/>
</dbReference>
<dbReference type="Pfam" id="PF01535">
    <property type="entry name" value="PPR"/>
    <property type="match status" value="2"/>
</dbReference>
<dbReference type="InterPro" id="IPR019734">
    <property type="entry name" value="TPR_rpt"/>
</dbReference>
<dbReference type="Gene3D" id="1.25.40.10">
    <property type="entry name" value="Tetratricopeptide repeat domain"/>
    <property type="match status" value="3"/>
</dbReference>
<dbReference type="InterPro" id="IPR011990">
    <property type="entry name" value="TPR-like_helical_dom_sf"/>
</dbReference>
<dbReference type="GO" id="GO:0003729">
    <property type="term" value="F:mRNA binding"/>
    <property type="evidence" value="ECO:0007669"/>
    <property type="project" value="UniProtKB-ARBA"/>
</dbReference>
<feature type="repeat" description="PPR" evidence="3">
    <location>
        <begin position="140"/>
        <end position="174"/>
    </location>
</feature>
<dbReference type="SUPFAM" id="SSF48452">
    <property type="entry name" value="TPR-like"/>
    <property type="match status" value="2"/>
</dbReference>
<evidence type="ECO:0000313" key="5">
    <source>
        <dbReference type="Proteomes" id="UP001190926"/>
    </source>
</evidence>
<feature type="repeat" description="PPR" evidence="3">
    <location>
        <begin position="210"/>
        <end position="244"/>
    </location>
</feature>
<dbReference type="Pfam" id="PF13181">
    <property type="entry name" value="TPR_8"/>
    <property type="match status" value="1"/>
</dbReference>
<name>A0AAD4P272_PERFH</name>
<dbReference type="InterPro" id="IPR002885">
    <property type="entry name" value="PPR_rpt"/>
</dbReference>
<dbReference type="EMBL" id="SDAM02000556">
    <property type="protein sequence ID" value="KAH6823899.1"/>
    <property type="molecule type" value="Genomic_DNA"/>
</dbReference>
<dbReference type="NCBIfam" id="TIGR00756">
    <property type="entry name" value="PPR"/>
    <property type="match status" value="2"/>
</dbReference>
<sequence>MTNISRRLPSGASSLLRIFSSKPKADVAAPPQPQPRLQQEVGLYRRLTDLWCTDGEVTNAINEYIKEGKTVRKVELEKYIKDFRRFKRYRHALEIGEWMESQKLIFKNKDHAIHLDLLSEVKGIAAAENYFNGLPLSRRVSCTYGALLKGYCDEKMSDKALDLFGKMVDENMIVSPLPFNHLMTMYIKLGQPENAVRLEEEMKKANIHPTTSTYNLLMNGYSLLNDIEGVEGIFEEMITHNSELCNWTTYSNLANIYIKAGDQEKAKLALEKLEKVMGVHERDAFHFLISLYTRISDLDNVRRVWESLKSNLNVTWNKSYLIMLRSLDNLDDMEGMKECFEEWESVRSSYDVRLANTVIGAYLRRDMLEEAESVLQSAVDKSGGLLFHAWENLMTCHLKKHHIKQALQIMETATASKARDNGWEPRRDTIDGFLDYFEQESDASSAEKFYELMKRIDCVDSHLYESLLRTYLIAGRKLPDVRSRIERDAVEINSELEKLVASVSLG</sequence>
<dbReference type="Proteomes" id="UP001190926">
    <property type="component" value="Unassembled WGS sequence"/>
</dbReference>
<gene>
    <name evidence="4" type="ORF">C2S53_013595</name>
</gene>
<dbReference type="PANTHER" id="PTHR45717">
    <property type="entry name" value="OS12G0527900 PROTEIN"/>
    <property type="match status" value="1"/>
</dbReference>
<dbReference type="PROSITE" id="PS51375">
    <property type="entry name" value="PPR"/>
    <property type="match status" value="3"/>
</dbReference>
<accession>A0AAD4P272</accession>
<evidence type="ECO:0008006" key="6">
    <source>
        <dbReference type="Google" id="ProtNLM"/>
    </source>
</evidence>
<evidence type="ECO:0000313" key="4">
    <source>
        <dbReference type="EMBL" id="KAH6823899.1"/>
    </source>
</evidence>
<comment type="similarity">
    <text evidence="1">Belongs to the PPR family. P subfamily.</text>
</comment>
<dbReference type="AlphaFoldDB" id="A0AAD4P272"/>
<dbReference type="PANTHER" id="PTHR45717:SF8">
    <property type="entry name" value="OS01G0301000 PROTEIN"/>
    <property type="match status" value="1"/>
</dbReference>
<evidence type="ECO:0000256" key="2">
    <source>
        <dbReference type="ARBA" id="ARBA00022737"/>
    </source>
</evidence>
<evidence type="ECO:0000256" key="3">
    <source>
        <dbReference type="PROSITE-ProRule" id="PRU00708"/>
    </source>
</evidence>
<protein>
    <recommendedName>
        <fullName evidence="6">Pentatricopeptide repeat-containing protein</fullName>
    </recommendedName>
</protein>
<dbReference type="Pfam" id="PF13041">
    <property type="entry name" value="PPR_2"/>
    <property type="match status" value="1"/>
</dbReference>
<feature type="repeat" description="PPR" evidence="3">
    <location>
        <begin position="175"/>
        <end position="209"/>
    </location>
</feature>
<comment type="caution">
    <text evidence="4">The sequence shown here is derived from an EMBL/GenBank/DDBJ whole genome shotgun (WGS) entry which is preliminary data.</text>
</comment>
<reference evidence="4 5" key="1">
    <citation type="journal article" date="2021" name="Nat. Commun.">
        <title>Incipient diploidization of the medicinal plant Perilla within 10,000 years.</title>
        <authorList>
            <person name="Zhang Y."/>
            <person name="Shen Q."/>
            <person name="Leng L."/>
            <person name="Zhang D."/>
            <person name="Chen S."/>
            <person name="Shi Y."/>
            <person name="Ning Z."/>
            <person name="Chen S."/>
        </authorList>
    </citation>
    <scope>NUCLEOTIDE SEQUENCE [LARGE SCALE GENOMIC DNA]</scope>
    <source>
        <strain evidence="5">cv. PC099</strain>
    </source>
</reference>
<evidence type="ECO:0000256" key="1">
    <source>
        <dbReference type="ARBA" id="ARBA00007626"/>
    </source>
</evidence>
<proteinExistence type="inferred from homology"/>